<evidence type="ECO:0008006" key="4">
    <source>
        <dbReference type="Google" id="ProtNLM"/>
    </source>
</evidence>
<feature type="coiled-coil region" evidence="1">
    <location>
        <begin position="206"/>
        <end position="256"/>
    </location>
</feature>
<evidence type="ECO:0000313" key="3">
    <source>
        <dbReference type="Proteomes" id="UP000740413"/>
    </source>
</evidence>
<comment type="caution">
    <text evidence="2">The sequence shown here is derived from an EMBL/GenBank/DDBJ whole genome shotgun (WGS) entry which is preliminary data.</text>
</comment>
<keyword evidence="3" id="KW-1185">Reference proteome</keyword>
<dbReference type="EMBL" id="JACATN010000007">
    <property type="protein sequence ID" value="MBT2163427.1"/>
    <property type="molecule type" value="Genomic_DNA"/>
</dbReference>
<name>A0ABS5WJ50_9FLAO</name>
<organism evidence="2 3">
    <name type="scientific">Zobellia barbeyronii</name>
    <dbReference type="NCBI Taxonomy" id="2748009"/>
    <lineage>
        <taxon>Bacteria</taxon>
        <taxon>Pseudomonadati</taxon>
        <taxon>Bacteroidota</taxon>
        <taxon>Flavobacteriia</taxon>
        <taxon>Flavobacteriales</taxon>
        <taxon>Flavobacteriaceae</taxon>
        <taxon>Zobellia</taxon>
    </lineage>
</organism>
<reference evidence="3" key="1">
    <citation type="submission" date="2023-07" db="EMBL/GenBank/DDBJ databases">
        <title>Zobellia barbeyronii sp. nov., a new marine flavobacterium, isolated from green and red algae.</title>
        <authorList>
            <person name="Nedashkovskaya O.I."/>
            <person name="Otstavnykh N."/>
            <person name="Zhukova N."/>
            <person name="Guzev K."/>
            <person name="Chausova V."/>
            <person name="Tekutyeva L."/>
            <person name="Mikhailov V."/>
            <person name="Isaeva M."/>
        </authorList>
    </citation>
    <scope>NUCLEOTIDE SEQUENCE [LARGE SCALE GENOMIC DNA]</scope>
    <source>
        <strain evidence="3">KMM 6746</strain>
    </source>
</reference>
<gene>
    <name evidence="2" type="ORF">HW347_19305</name>
</gene>
<protein>
    <recommendedName>
        <fullName evidence="4">Adhesin domain-containing protein</fullName>
    </recommendedName>
</protein>
<proteinExistence type="predicted"/>
<sequence>MEQLQRLVFKSLTVALCLISIGANGQKKERVNTESFNVEDNAILDINTSYTDIEFDTWNKNQVSIETTIQLEGATDKEAEAYFSKEGFSIMGNSKKVVVTSHNDNSWSTNSFVDVNDLHIEIPEVPEFDLFEFDFNLSELAEMPMPPESPMPPAPNPNFDHEAFEREGEVYLKKWQEDFQKNFGKPYEKSMEEWHQKMEAKHEKVRERHEKELEHRMEAKKELIESRLEKRAEREERKAEAMEERMEEEIERNQRQPSNTFYYKRGGESRKYKVKKTIKIKMPKSTKIKMNVRHGEVKLAGHTNNMNATLSHAKLYAAIIDGDETKVAVSYTPISVQKWNYGQLRADYSENVDLEEVFNLRLSSRSSEVTIENLMKTAFVTHNFGSLFIHNVADDFENLDVTLQNAKFECSLPEVEANIYMNGTASEFVVASKLKLDKTTNQGSVVYKGSVGNKNSIKSININAQYSEVILQ</sequence>
<evidence type="ECO:0000313" key="2">
    <source>
        <dbReference type="EMBL" id="MBT2163427.1"/>
    </source>
</evidence>
<dbReference type="Proteomes" id="UP000740413">
    <property type="component" value="Unassembled WGS sequence"/>
</dbReference>
<dbReference type="RefSeq" id="WP_214613373.1">
    <property type="nucleotide sequence ID" value="NZ_JACATN010000007.1"/>
</dbReference>
<accession>A0ABS5WJ50</accession>
<keyword evidence="1" id="KW-0175">Coiled coil</keyword>
<evidence type="ECO:0000256" key="1">
    <source>
        <dbReference type="SAM" id="Coils"/>
    </source>
</evidence>